<dbReference type="Gene3D" id="2.40.128.130">
    <property type="entry name" value="Autotransporter beta-domain"/>
    <property type="match status" value="1"/>
</dbReference>
<evidence type="ECO:0000313" key="2">
    <source>
        <dbReference type="EMBL" id="AWI55174.1"/>
    </source>
</evidence>
<dbReference type="InterPro" id="IPR036709">
    <property type="entry name" value="Autotransporte_beta_dom_sf"/>
</dbReference>
<dbReference type="EMBL" id="CP029210">
    <property type="protein sequence ID" value="AWI55174.1"/>
    <property type="molecule type" value="Genomic_DNA"/>
</dbReference>
<dbReference type="Pfam" id="PF03797">
    <property type="entry name" value="Autotransporter"/>
    <property type="match status" value="1"/>
</dbReference>
<feature type="domain" description="Autotransporter" evidence="1">
    <location>
        <begin position="693"/>
        <end position="971"/>
    </location>
</feature>
<organism evidence="2 3">
    <name type="scientific">Aquabacterium olei</name>
    <dbReference type="NCBI Taxonomy" id="1296669"/>
    <lineage>
        <taxon>Bacteria</taxon>
        <taxon>Pseudomonadati</taxon>
        <taxon>Pseudomonadota</taxon>
        <taxon>Betaproteobacteria</taxon>
        <taxon>Burkholderiales</taxon>
        <taxon>Aquabacterium</taxon>
    </lineage>
</organism>
<dbReference type="GO" id="GO:0019867">
    <property type="term" value="C:outer membrane"/>
    <property type="evidence" value="ECO:0007669"/>
    <property type="project" value="InterPro"/>
</dbReference>
<evidence type="ECO:0000259" key="1">
    <source>
        <dbReference type="PROSITE" id="PS51208"/>
    </source>
</evidence>
<accession>A0A2U8FXK3</accession>
<dbReference type="OrthoDB" id="5760545at2"/>
<dbReference type="Pfam" id="PF13018">
    <property type="entry name" value="ESPR"/>
    <property type="match status" value="1"/>
</dbReference>
<dbReference type="Proteomes" id="UP000244892">
    <property type="component" value="Chromosome"/>
</dbReference>
<dbReference type="InterPro" id="IPR005546">
    <property type="entry name" value="Autotransporte_beta"/>
</dbReference>
<dbReference type="NCBIfam" id="TIGR01414">
    <property type="entry name" value="autotrans_barl"/>
    <property type="match status" value="1"/>
</dbReference>
<protein>
    <recommendedName>
        <fullName evidence="1">Autotransporter domain-containing protein</fullName>
    </recommendedName>
</protein>
<dbReference type="InterPro" id="IPR024973">
    <property type="entry name" value="ESPR"/>
</dbReference>
<evidence type="ECO:0000313" key="3">
    <source>
        <dbReference type="Proteomes" id="UP000244892"/>
    </source>
</evidence>
<dbReference type="SMART" id="SM00869">
    <property type="entry name" value="Autotransporter"/>
    <property type="match status" value="1"/>
</dbReference>
<proteinExistence type="predicted"/>
<dbReference type="InterPro" id="IPR006315">
    <property type="entry name" value="OM_autotransptr_brl_dom"/>
</dbReference>
<sequence>MNKVYKLVWSSRRQGYVPASEACASRGKAPGSDLRLIARVAGGVAAAMMAGHASAVCTPGTTQTISGTSSTAVTTACANESVVVSGTLDVPGGTAISNSDSLGNVTVSGTVRGQDPIYLAGSTMSGGLTNSGTIASYWSGGGSGFGNPAITLSNMQIAGTVFNTSTGSISGDYAGVRLEQGTTVSLLRNAGSITSLAAGVAVEGNGTTIGEIRNDSGATITGSNNGAIRAGNASVITQINNSGTLDGAAGIVLYNSASVATVVNSQTGVITGNNGIELSGDASIGDLENAGQITGSRALELYRASITGTLTNRATGVLSGSSAGISMGSYADPSSIRSIINEGLIEGAVGIDGHEGSVITHGINNTGTIRGNSIGISLVDNSAISGGLVNAGILEGTDKAIYIQSGSSLDRIDIVGTSAQVLGDVDASTTAFNVKTGSVFTATNAYSVDSFNVEEGATVNLTALTHTTSGLSDSGITVVSAFNNAGTVSIASGVTAPIRGDYAQTSAATLKVGVDSVATHGVLAVTGNATLAQGTSLNVAVGNGATFSPGARIQGVLTADGTLSVTTSGLAVSDNSVLYKFTADNTRLANQLDLLVGLDGTPFTSSLPSENRVARGVAATLDQVFASGSVPSGLQPVMDRLTQMSSSEATSAMQQLVPVLVGSASQAGVNALRSMNKIIQSRIESNQGLSSGDAAAERFAWVRAFGSAARQSNQGDVVGFDSRTSGLVVGADAPVNEKLRAGVAFTYAKSDIDGKSAQSPNSLDVDTYELVTYGSYNIDPTTDLNYQLDVGLNRVNGVRQIAFLGSQAKSSFDSVNVHGSVGVGRTWTSSTQTSWTPSVRADYTHMKTDGYTESGAAGASLRVGSSKFEELLVSGDLKMSHAFNAKTKVVANISAGYDFLNKQVATLSSFVGGGTIFETKGLKASPWLYRAGAALMREDRRGMEYSLRYDVETRSSGYLNQTLSARVRWAF</sequence>
<dbReference type="SUPFAM" id="SSF103515">
    <property type="entry name" value="Autotransporter"/>
    <property type="match status" value="1"/>
</dbReference>
<dbReference type="PROSITE" id="PS51208">
    <property type="entry name" value="AUTOTRANSPORTER"/>
    <property type="match status" value="1"/>
</dbReference>
<keyword evidence="3" id="KW-1185">Reference proteome</keyword>
<reference evidence="2 3" key="1">
    <citation type="submission" date="2018-05" db="EMBL/GenBank/DDBJ databases">
        <title>complete genome sequence of Aquabacterium olei NBRC 110486.</title>
        <authorList>
            <person name="Tang B."/>
            <person name="Chang J."/>
            <person name="Zhang L."/>
            <person name="Yang H."/>
        </authorList>
    </citation>
    <scope>NUCLEOTIDE SEQUENCE [LARGE SCALE GENOMIC DNA]</scope>
    <source>
        <strain evidence="2 3">NBRC 110486</strain>
    </source>
</reference>
<dbReference type="KEGG" id="aon:DEH84_08545"/>
<dbReference type="AlphaFoldDB" id="A0A2U8FXK3"/>
<name>A0A2U8FXK3_9BURK</name>
<gene>
    <name evidence="2" type="ORF">DEH84_08545</name>
</gene>